<dbReference type="Pfam" id="PF21181">
    <property type="entry name" value="SsfX3_N"/>
    <property type="match status" value="1"/>
</dbReference>
<protein>
    <submittedName>
        <fullName evidence="4">GDSL-type esterase/lipase family protein</fullName>
    </submittedName>
</protein>
<evidence type="ECO:0000313" key="5">
    <source>
        <dbReference type="Proteomes" id="UP001333996"/>
    </source>
</evidence>
<dbReference type="SUPFAM" id="SSF52266">
    <property type="entry name" value="SGNH hydrolase"/>
    <property type="match status" value="1"/>
</dbReference>
<feature type="domain" description="SsfX3-like N-terminal" evidence="3">
    <location>
        <begin position="13"/>
        <end position="146"/>
    </location>
</feature>
<dbReference type="Pfam" id="PF13472">
    <property type="entry name" value="Lipase_GDSL_2"/>
    <property type="match status" value="1"/>
</dbReference>
<evidence type="ECO:0000256" key="1">
    <source>
        <dbReference type="SAM" id="MobiDB-lite"/>
    </source>
</evidence>
<dbReference type="EMBL" id="JAYWVC010000059">
    <property type="protein sequence ID" value="MED7824006.1"/>
    <property type="molecule type" value="Genomic_DNA"/>
</dbReference>
<sequence length="391" mass="41638">MDEVPLAGGPVLFSGALDLERRPGGGLLPRRLPAWTRKQYPDAFMDFVSAMPSGVRLTFRTAARTLELDLLTTVRHFDEAAAPTPAGMLELVVDGRLVAREAAPVGRVLRLAHARAAARETPGEPGTVWFPGLAEGMKEIELWLPQQTPCELLALRADAQISPPEPSGRPRWVHHGSSISHCTQADGPTGTWPAVAAALGSLDPVNLGMAGNGMLDPYVARTIRDLPADLISLKLGLNPVLKAAFKPRTFVPAVHGFLDTVRDGHPDVPLLVVSPVFCPRVESAGPDAPAVPGFGAEYARAGDGRADEEPGDPGEAGLAPLTLPMVREALESIVLGRRGDDPHLYYLDGRELFGPQDAADMPDGIHPNAVGYRRMGERFAERVLGGSGAFV</sequence>
<comment type="caution">
    <text evidence="4">The sequence shown here is derived from an EMBL/GenBank/DDBJ whole genome shotgun (WGS) entry which is preliminary data.</text>
</comment>
<organism evidence="4 5">
    <name type="scientific">Streptomyces chiangmaiensis</name>
    <dbReference type="NCBI Taxonomy" id="766497"/>
    <lineage>
        <taxon>Bacteria</taxon>
        <taxon>Bacillati</taxon>
        <taxon>Actinomycetota</taxon>
        <taxon>Actinomycetes</taxon>
        <taxon>Kitasatosporales</taxon>
        <taxon>Streptomycetaceae</taxon>
        <taxon>Streptomyces</taxon>
    </lineage>
</organism>
<dbReference type="InterPro" id="IPR048977">
    <property type="entry name" value="SsfX3-like_N"/>
</dbReference>
<name>A0ABU7FIQ5_9ACTN</name>
<dbReference type="RefSeq" id="WP_329508461.1">
    <property type="nucleotide sequence ID" value="NZ_BAAAYZ010000167.1"/>
</dbReference>
<dbReference type="InterPro" id="IPR036514">
    <property type="entry name" value="SGNH_hydro_sf"/>
</dbReference>
<keyword evidence="5" id="KW-1185">Reference proteome</keyword>
<feature type="region of interest" description="Disordered" evidence="1">
    <location>
        <begin position="164"/>
        <end position="184"/>
    </location>
</feature>
<dbReference type="InterPro" id="IPR013830">
    <property type="entry name" value="SGNH_hydro"/>
</dbReference>
<proteinExistence type="predicted"/>
<dbReference type="Gene3D" id="3.40.50.1110">
    <property type="entry name" value="SGNH hydrolase"/>
    <property type="match status" value="1"/>
</dbReference>
<accession>A0ABU7FIQ5</accession>
<reference evidence="4" key="1">
    <citation type="submission" date="2024-01" db="EMBL/GenBank/DDBJ databases">
        <title>First draft genome sequence data of TA4-1, the type strain of Gram-positive actinobacterium Streptomyces chiangmaiensis.</title>
        <authorList>
            <person name="Yasawong M."/>
            <person name="Nantapong N."/>
        </authorList>
    </citation>
    <scope>NUCLEOTIDE SEQUENCE</scope>
    <source>
        <strain evidence="4">TA4-1</strain>
    </source>
</reference>
<dbReference type="Gene3D" id="2.60.120.260">
    <property type="entry name" value="Galactose-binding domain-like"/>
    <property type="match status" value="1"/>
</dbReference>
<evidence type="ECO:0000313" key="4">
    <source>
        <dbReference type="EMBL" id="MED7824006.1"/>
    </source>
</evidence>
<dbReference type="Proteomes" id="UP001333996">
    <property type="component" value="Unassembled WGS sequence"/>
</dbReference>
<feature type="domain" description="SGNH hydrolase-type esterase" evidence="2">
    <location>
        <begin position="176"/>
        <end position="374"/>
    </location>
</feature>
<evidence type="ECO:0000259" key="3">
    <source>
        <dbReference type="Pfam" id="PF21181"/>
    </source>
</evidence>
<gene>
    <name evidence="4" type="ORF">VXC91_18960</name>
</gene>
<evidence type="ECO:0000259" key="2">
    <source>
        <dbReference type="Pfam" id="PF13472"/>
    </source>
</evidence>